<dbReference type="EMBL" id="SJPH01000002">
    <property type="protein sequence ID" value="TWT47734.1"/>
    <property type="molecule type" value="Genomic_DNA"/>
</dbReference>
<gene>
    <name evidence="1" type="ORF">Pla111_13540</name>
</gene>
<keyword evidence="2" id="KW-1185">Reference proteome</keyword>
<protein>
    <submittedName>
        <fullName evidence="1">Uncharacterized protein</fullName>
    </submittedName>
</protein>
<dbReference type="Proteomes" id="UP000318995">
    <property type="component" value="Unassembled WGS sequence"/>
</dbReference>
<proteinExistence type="predicted"/>
<name>A0A5C5WAW7_9BACT</name>
<organism evidence="1 2">
    <name type="scientific">Botrimarina hoheduenensis</name>
    <dbReference type="NCBI Taxonomy" id="2528000"/>
    <lineage>
        <taxon>Bacteria</taxon>
        <taxon>Pseudomonadati</taxon>
        <taxon>Planctomycetota</taxon>
        <taxon>Planctomycetia</taxon>
        <taxon>Pirellulales</taxon>
        <taxon>Lacipirellulaceae</taxon>
        <taxon>Botrimarina</taxon>
    </lineage>
</organism>
<dbReference type="RefSeq" id="WP_231930789.1">
    <property type="nucleotide sequence ID" value="NZ_SJPH01000002.1"/>
</dbReference>
<evidence type="ECO:0000313" key="2">
    <source>
        <dbReference type="Proteomes" id="UP000318995"/>
    </source>
</evidence>
<dbReference type="Gene3D" id="3.40.50.10610">
    <property type="entry name" value="ABC-type transport auxiliary lipoprotein component"/>
    <property type="match status" value="1"/>
</dbReference>
<evidence type="ECO:0000313" key="1">
    <source>
        <dbReference type="EMBL" id="TWT47734.1"/>
    </source>
</evidence>
<dbReference type="PROSITE" id="PS51257">
    <property type="entry name" value="PROKAR_LIPOPROTEIN"/>
    <property type="match status" value="1"/>
</dbReference>
<reference evidence="1 2" key="1">
    <citation type="submission" date="2019-02" db="EMBL/GenBank/DDBJ databases">
        <title>Deep-cultivation of Planctomycetes and their phenomic and genomic characterization uncovers novel biology.</title>
        <authorList>
            <person name="Wiegand S."/>
            <person name="Jogler M."/>
            <person name="Boedeker C."/>
            <person name="Pinto D."/>
            <person name="Vollmers J."/>
            <person name="Rivas-Marin E."/>
            <person name="Kohn T."/>
            <person name="Peeters S.H."/>
            <person name="Heuer A."/>
            <person name="Rast P."/>
            <person name="Oberbeckmann S."/>
            <person name="Bunk B."/>
            <person name="Jeske O."/>
            <person name="Meyerdierks A."/>
            <person name="Storesund J.E."/>
            <person name="Kallscheuer N."/>
            <person name="Luecker S."/>
            <person name="Lage O.M."/>
            <person name="Pohl T."/>
            <person name="Merkel B.J."/>
            <person name="Hornburger P."/>
            <person name="Mueller R.-W."/>
            <person name="Bruemmer F."/>
            <person name="Labrenz M."/>
            <person name="Spormann A.M."/>
            <person name="Op Den Camp H."/>
            <person name="Overmann J."/>
            <person name="Amann R."/>
            <person name="Jetten M.S.M."/>
            <person name="Mascher T."/>
            <person name="Medema M.H."/>
            <person name="Devos D.P."/>
            <person name="Kaster A.-K."/>
            <person name="Ovreas L."/>
            <person name="Rohde M."/>
            <person name="Galperin M.Y."/>
            <person name="Jogler C."/>
        </authorList>
    </citation>
    <scope>NUCLEOTIDE SEQUENCE [LARGE SCALE GENOMIC DNA]</scope>
    <source>
        <strain evidence="1 2">Pla111</strain>
    </source>
</reference>
<sequence>MRSYFRLLLLALAPLVVLTTGCHIVVPEVSHQALLHNPFPQLSRVAVTPFFNQSEEPTVDGRQFARAYFSELQTIPGYEVVPVGVVETAMREMGIVNLDDPAKVRALGEALGVDAVVVGAVTEFSPYYPPRCGLRVSWYASNPGFHEIPAGYGLPWGTAMEEYIPPKVVFEAEMALARAQLETQSPTVGGLPQVVTPTDQAPLSEPLPFPLEATQPLEADPFEGSGEPAESLPAPQDAIDARDAGAEATSYAANDAIGPTGSSVATDATGAFPPEWPDASGFTPPGPSAVRPQASPNFGPVMTQTQVYHGADAEFTAALADYVGFRDDARTGGWQSYLSRSDDFIRFCCHRHLSEMLIARGGGGETRVVSRWPRGR</sequence>
<accession>A0A5C5WAW7</accession>
<comment type="caution">
    <text evidence="1">The sequence shown here is derived from an EMBL/GenBank/DDBJ whole genome shotgun (WGS) entry which is preliminary data.</text>
</comment>
<dbReference type="AlphaFoldDB" id="A0A5C5WAW7"/>